<name>A0A1A0WDR5_MYCPR</name>
<dbReference type="Proteomes" id="UP000094008">
    <property type="component" value="Unassembled WGS sequence"/>
</dbReference>
<evidence type="ECO:0000313" key="1">
    <source>
        <dbReference type="EMBL" id="OBB95861.1"/>
    </source>
</evidence>
<organism evidence="1 2">
    <name type="scientific">Mycolicibacterium peregrinum</name>
    <name type="common">Mycobacterium peregrinum</name>
    <dbReference type="NCBI Taxonomy" id="43304"/>
    <lineage>
        <taxon>Bacteria</taxon>
        <taxon>Bacillati</taxon>
        <taxon>Actinomycetota</taxon>
        <taxon>Actinomycetes</taxon>
        <taxon>Mycobacteriales</taxon>
        <taxon>Mycobacteriaceae</taxon>
        <taxon>Mycolicibacterium</taxon>
    </lineage>
</organism>
<accession>A0A1A0WDR5</accession>
<evidence type="ECO:0000313" key="2">
    <source>
        <dbReference type="Proteomes" id="UP000094008"/>
    </source>
</evidence>
<sequence>MTTLYHTTSVAAAASILDAGFQDTTEVHPLHGEITGVYLCEKPLTDGIGFPIGTPAEKYAQALLVEFDDGHALDQFVLDPVPPQIWHLPASEINTHATVTLLSS</sequence>
<protein>
    <recommendedName>
        <fullName evidence="3">DUF952 domain-containing protein</fullName>
    </recommendedName>
</protein>
<evidence type="ECO:0008006" key="3">
    <source>
        <dbReference type="Google" id="ProtNLM"/>
    </source>
</evidence>
<dbReference type="AlphaFoldDB" id="A0A1A0WDR5"/>
<gene>
    <name evidence="1" type="ORF">A5779_17790</name>
</gene>
<comment type="caution">
    <text evidence="1">The sequence shown here is derived from an EMBL/GenBank/DDBJ whole genome shotgun (WGS) entry which is preliminary data.</text>
</comment>
<proteinExistence type="predicted"/>
<reference evidence="2" key="1">
    <citation type="submission" date="2016-06" db="EMBL/GenBank/DDBJ databases">
        <authorList>
            <person name="Sutton G."/>
            <person name="Brinkac L."/>
            <person name="Sanka R."/>
            <person name="Adams M."/>
            <person name="Lau E."/>
            <person name="Mehaffy C."/>
            <person name="Tameris M."/>
            <person name="Hatherill M."/>
            <person name="Hanekom W."/>
            <person name="Mahomed H."/>
            <person name="Mcshane H."/>
        </authorList>
    </citation>
    <scope>NUCLEOTIDE SEQUENCE [LARGE SCALE GENOMIC DNA]</scope>
    <source>
        <strain evidence="2">852002-10433_SCH5171157</strain>
    </source>
</reference>
<dbReference type="EMBL" id="LZSY01000031">
    <property type="protein sequence ID" value="OBB95861.1"/>
    <property type="molecule type" value="Genomic_DNA"/>
</dbReference>